<name>A0A1N7EGD7_9ACTN</name>
<sequence length="339" mass="34943">MGGYGQADLAHAAAAAAQAPGPDDGRPTYRLHDGGIDVLVDQPWAAVSSDSAAHAGRLAAGAGILNARLALAVRGRPALVRLRPHRDEPDLFARIQPGAARAPTRIEQDLFATVPRCSVLPVPFGPVSVPIEVRRRLAAAAEAEHGWLDLITGRSAVAAVTQIAATAHQVLVGAHSRVRPAERGSVGSSHPVPGHGPCPALPGRPNAASSARAFVPSGGDQSECDPLAVVLGSPMDTPTEDLRAGQALQRVLLTVADVHLAAYLLPQVIDVPAAREQLRLALGRSGPPQMVLRVGYARAASESPATAAVTTRTSREDGSKVSWANGPAALPRPVAGDVE</sequence>
<dbReference type="AlphaFoldDB" id="A0A1N7EGD7"/>
<evidence type="ECO:0000313" key="3">
    <source>
        <dbReference type="Proteomes" id="UP000186004"/>
    </source>
</evidence>
<keyword evidence="3" id="KW-1185">Reference proteome</keyword>
<dbReference type="OrthoDB" id="8156917at2"/>
<proteinExistence type="predicted"/>
<evidence type="ECO:0000256" key="1">
    <source>
        <dbReference type="SAM" id="MobiDB-lite"/>
    </source>
</evidence>
<dbReference type="EMBL" id="FTNF01000023">
    <property type="protein sequence ID" value="SIR87161.1"/>
    <property type="molecule type" value="Genomic_DNA"/>
</dbReference>
<dbReference type="Proteomes" id="UP000186004">
    <property type="component" value="Unassembled WGS sequence"/>
</dbReference>
<dbReference type="STRING" id="1198245.SAMN05444858_12352"/>
<protein>
    <recommendedName>
        <fullName evidence="4">Nitroreductase family protein</fullName>
    </recommendedName>
</protein>
<evidence type="ECO:0000313" key="2">
    <source>
        <dbReference type="EMBL" id="SIR87161.1"/>
    </source>
</evidence>
<organism evidence="2 3">
    <name type="scientific">Micromonospora avicenniae</name>
    <dbReference type="NCBI Taxonomy" id="1198245"/>
    <lineage>
        <taxon>Bacteria</taxon>
        <taxon>Bacillati</taxon>
        <taxon>Actinomycetota</taxon>
        <taxon>Actinomycetes</taxon>
        <taxon>Micromonosporales</taxon>
        <taxon>Micromonosporaceae</taxon>
        <taxon>Micromonospora</taxon>
    </lineage>
</organism>
<evidence type="ECO:0008006" key="4">
    <source>
        <dbReference type="Google" id="ProtNLM"/>
    </source>
</evidence>
<feature type="region of interest" description="Disordered" evidence="1">
    <location>
        <begin position="303"/>
        <end position="339"/>
    </location>
</feature>
<reference evidence="2 3" key="1">
    <citation type="submission" date="2017-01" db="EMBL/GenBank/DDBJ databases">
        <authorList>
            <person name="Mah S.A."/>
            <person name="Swanson W.J."/>
            <person name="Moy G.W."/>
            <person name="Vacquier V.D."/>
        </authorList>
    </citation>
    <scope>NUCLEOTIDE SEQUENCE [LARGE SCALE GENOMIC DNA]</scope>
    <source>
        <strain evidence="2 3">DSM 45758</strain>
    </source>
</reference>
<accession>A0A1N7EGD7</accession>
<dbReference type="GO" id="GO:0016491">
    <property type="term" value="F:oxidoreductase activity"/>
    <property type="evidence" value="ECO:0007669"/>
    <property type="project" value="InterPro"/>
</dbReference>
<feature type="region of interest" description="Disordered" evidence="1">
    <location>
        <begin position="181"/>
        <end position="222"/>
    </location>
</feature>
<gene>
    <name evidence="2" type="ORF">SAMN05444858_12352</name>
</gene>
<dbReference type="Gene3D" id="3.40.109.10">
    <property type="entry name" value="NADH Oxidase"/>
    <property type="match status" value="1"/>
</dbReference>
<dbReference type="RefSeq" id="WP_076473396.1">
    <property type="nucleotide sequence ID" value="NZ_FTNF01000023.1"/>
</dbReference>
<dbReference type="InterPro" id="IPR000415">
    <property type="entry name" value="Nitroreductase-like"/>
</dbReference>